<dbReference type="PROSITE" id="PS50893">
    <property type="entry name" value="ABC_TRANSPORTER_2"/>
    <property type="match status" value="1"/>
</dbReference>
<keyword evidence="2" id="KW-0547">Nucleotide-binding</keyword>
<evidence type="ECO:0000256" key="3">
    <source>
        <dbReference type="ARBA" id="ARBA00022840"/>
    </source>
</evidence>
<gene>
    <name evidence="5" type="ORF">ENJ89_01025</name>
</gene>
<keyword evidence="3 5" id="KW-0067">ATP-binding</keyword>
<dbReference type="PANTHER" id="PTHR43023:SF3">
    <property type="entry name" value="PROTEIN TRIGALACTOSYLDIACYLGLYCEROL 3, CHLOROPLASTIC"/>
    <property type="match status" value="1"/>
</dbReference>
<dbReference type="Gene3D" id="3.40.50.300">
    <property type="entry name" value="P-loop containing nucleotide triphosphate hydrolases"/>
    <property type="match status" value="1"/>
</dbReference>
<evidence type="ECO:0000259" key="4">
    <source>
        <dbReference type="PROSITE" id="PS50893"/>
    </source>
</evidence>
<accession>A0A7V5UE25</accession>
<keyword evidence="1" id="KW-0813">Transport</keyword>
<dbReference type="PROSITE" id="PS00211">
    <property type="entry name" value="ABC_TRANSPORTER_1"/>
    <property type="match status" value="1"/>
</dbReference>
<sequence>DITDYSEQQYNHYVRPYMSMVFQQGALWDSMTVGENIDLALKIQKHLTPEERRKRIRESLKMVGLPPIENEYPEELSGGMIKRVAIARAIATHPRYLLYDEPTTGLDPVLTTMIDELILKLNRELGTTSLVISHDISSVEKISNRVAMLHRGKIILECPVEEMWHQQNKIFNQFIHGEVIDS</sequence>
<dbReference type="GO" id="GO:0005524">
    <property type="term" value="F:ATP binding"/>
    <property type="evidence" value="ECO:0007669"/>
    <property type="project" value="UniProtKB-KW"/>
</dbReference>
<dbReference type="EMBL" id="DROD01000075">
    <property type="protein sequence ID" value="HHJ51749.1"/>
    <property type="molecule type" value="Genomic_DNA"/>
</dbReference>
<evidence type="ECO:0000256" key="1">
    <source>
        <dbReference type="ARBA" id="ARBA00022448"/>
    </source>
</evidence>
<dbReference type="Pfam" id="PF00005">
    <property type="entry name" value="ABC_tran"/>
    <property type="match status" value="1"/>
</dbReference>
<dbReference type="InterPro" id="IPR003439">
    <property type="entry name" value="ABC_transporter-like_ATP-bd"/>
</dbReference>
<evidence type="ECO:0000313" key="5">
    <source>
        <dbReference type="EMBL" id="HHJ51749.1"/>
    </source>
</evidence>
<dbReference type="GO" id="GO:0016887">
    <property type="term" value="F:ATP hydrolysis activity"/>
    <property type="evidence" value="ECO:0007669"/>
    <property type="project" value="InterPro"/>
</dbReference>
<dbReference type="SUPFAM" id="SSF52540">
    <property type="entry name" value="P-loop containing nucleoside triphosphate hydrolases"/>
    <property type="match status" value="1"/>
</dbReference>
<comment type="caution">
    <text evidence="5">The sequence shown here is derived from an EMBL/GenBank/DDBJ whole genome shotgun (WGS) entry which is preliminary data.</text>
</comment>
<evidence type="ECO:0000256" key="2">
    <source>
        <dbReference type="ARBA" id="ARBA00022741"/>
    </source>
</evidence>
<feature type="domain" description="ABC transporter" evidence="4">
    <location>
        <begin position="2"/>
        <end position="176"/>
    </location>
</feature>
<protein>
    <submittedName>
        <fullName evidence="5">ATP-binding cassette domain-containing protein</fullName>
    </submittedName>
</protein>
<proteinExistence type="predicted"/>
<reference evidence="5" key="1">
    <citation type="journal article" date="2020" name="mSystems">
        <title>Genome- and Community-Level Interaction Insights into Carbon Utilization and Element Cycling Functions of Hydrothermarchaeota in Hydrothermal Sediment.</title>
        <authorList>
            <person name="Zhou Z."/>
            <person name="Liu Y."/>
            <person name="Xu W."/>
            <person name="Pan J."/>
            <person name="Luo Z.H."/>
            <person name="Li M."/>
        </authorList>
    </citation>
    <scope>NUCLEOTIDE SEQUENCE [LARGE SCALE GENOMIC DNA]</scope>
    <source>
        <strain evidence="5">HyVt-527</strain>
    </source>
</reference>
<organism evidence="5">
    <name type="scientific">Caldithrix abyssi</name>
    <dbReference type="NCBI Taxonomy" id="187145"/>
    <lineage>
        <taxon>Bacteria</taxon>
        <taxon>Pseudomonadati</taxon>
        <taxon>Calditrichota</taxon>
        <taxon>Calditrichia</taxon>
        <taxon>Calditrichales</taxon>
        <taxon>Calditrichaceae</taxon>
        <taxon>Caldithrix</taxon>
    </lineage>
</organism>
<dbReference type="InterPro" id="IPR027417">
    <property type="entry name" value="P-loop_NTPase"/>
</dbReference>
<dbReference type="AlphaFoldDB" id="A0A7V5UE25"/>
<dbReference type="InterPro" id="IPR017871">
    <property type="entry name" value="ABC_transporter-like_CS"/>
</dbReference>
<dbReference type="Proteomes" id="UP000886124">
    <property type="component" value="Unassembled WGS sequence"/>
</dbReference>
<feature type="non-terminal residue" evidence="5">
    <location>
        <position position="1"/>
    </location>
</feature>
<dbReference type="PANTHER" id="PTHR43023">
    <property type="entry name" value="PROTEIN TRIGALACTOSYLDIACYLGLYCEROL 3, CHLOROPLASTIC"/>
    <property type="match status" value="1"/>
</dbReference>
<name>A0A7V5UE25_CALAY</name>